<proteinExistence type="predicted"/>
<comment type="caution">
    <text evidence="1">The sequence shown here is derived from an EMBL/GenBank/DDBJ whole genome shotgun (WGS) entry which is preliminary data.</text>
</comment>
<dbReference type="PATRIC" id="fig|83552.4.peg.1128"/>
<dbReference type="AlphaFoldDB" id="A0A0C1C9K7"/>
<sequence length="114" mass="13176">MNLYTQFLSSNSSEITKLWESTCGDTIKIDKNTLSKLNLIIAKLGFAVQADPETEDKQKFKLRERIKELNLDEESCKKIHKYKSDLSKMAFHFARKATHGNPNATYTPFNRPTY</sequence>
<evidence type="ECO:0000313" key="2">
    <source>
        <dbReference type="Proteomes" id="UP000031307"/>
    </source>
</evidence>
<reference evidence="1 2" key="1">
    <citation type="journal article" date="2014" name="Mol. Biol. Evol.">
        <title>Massive expansion of Ubiquitination-related gene families within the Chlamydiae.</title>
        <authorList>
            <person name="Domman D."/>
            <person name="Collingro A."/>
            <person name="Lagkouvardos I."/>
            <person name="Gehre L."/>
            <person name="Weinmaier T."/>
            <person name="Rattei T."/>
            <person name="Subtil A."/>
            <person name="Horn M."/>
        </authorList>
    </citation>
    <scope>NUCLEOTIDE SEQUENCE [LARGE SCALE GENOMIC DNA]</scope>
    <source>
        <strain evidence="1 2">OEW1</strain>
    </source>
</reference>
<gene>
    <name evidence="1" type="ORF">DB43_FX00190</name>
</gene>
<organism evidence="1 2">
    <name type="scientific">Parachlamydia acanthamoebae</name>
    <dbReference type="NCBI Taxonomy" id="83552"/>
    <lineage>
        <taxon>Bacteria</taxon>
        <taxon>Pseudomonadati</taxon>
        <taxon>Chlamydiota</taxon>
        <taxon>Chlamydiia</taxon>
        <taxon>Parachlamydiales</taxon>
        <taxon>Parachlamydiaceae</taxon>
        <taxon>Parachlamydia</taxon>
    </lineage>
</organism>
<dbReference type="EMBL" id="JSAM01000067">
    <property type="protein sequence ID" value="KIA77710.1"/>
    <property type="molecule type" value="Genomic_DNA"/>
</dbReference>
<evidence type="ECO:0000313" key="1">
    <source>
        <dbReference type="EMBL" id="KIA77710.1"/>
    </source>
</evidence>
<accession>A0A0C1C9K7</accession>
<dbReference type="Proteomes" id="UP000031307">
    <property type="component" value="Unassembled WGS sequence"/>
</dbReference>
<name>A0A0C1C9K7_9BACT</name>
<protein>
    <submittedName>
        <fullName evidence="1">Uncharacterized protein</fullName>
    </submittedName>
</protein>
<dbReference type="RefSeq" id="WP_013925083.1">
    <property type="nucleotide sequence ID" value="NZ_JSAM01000067.1"/>
</dbReference>